<evidence type="ECO:0000256" key="1">
    <source>
        <dbReference type="ARBA" id="ARBA00004370"/>
    </source>
</evidence>
<dbReference type="SUPFAM" id="SSF56601">
    <property type="entry name" value="beta-lactamase/transpeptidase-like"/>
    <property type="match status" value="1"/>
</dbReference>
<dbReference type="RefSeq" id="WP_116062432.1">
    <property type="nucleotide sequence ID" value="NZ_QRDZ01000016.1"/>
</dbReference>
<dbReference type="PANTHER" id="PTHR46825">
    <property type="entry name" value="D-ALANYL-D-ALANINE-CARBOXYPEPTIDASE/ENDOPEPTIDASE AMPH"/>
    <property type="match status" value="1"/>
</dbReference>
<dbReference type="PANTHER" id="PTHR46825:SF11">
    <property type="entry name" value="PENICILLIN-BINDING PROTEIN 4"/>
    <property type="match status" value="1"/>
</dbReference>
<dbReference type="Gene3D" id="3.40.710.10">
    <property type="entry name" value="DD-peptidase/beta-lactamase superfamily"/>
    <property type="match status" value="1"/>
</dbReference>
<dbReference type="Pfam" id="PF00144">
    <property type="entry name" value="Beta-lactamase"/>
    <property type="match status" value="1"/>
</dbReference>
<name>A0A3D9JMN3_9BACL</name>
<keyword evidence="5" id="KW-1185">Reference proteome</keyword>
<evidence type="ECO:0000256" key="2">
    <source>
        <dbReference type="ARBA" id="ARBA00023136"/>
    </source>
</evidence>
<gene>
    <name evidence="4" type="ORF">DFP98_116136</name>
</gene>
<accession>A0A3D9JMN3</accession>
<dbReference type="EMBL" id="QRDZ01000016">
    <property type="protein sequence ID" value="RED75333.1"/>
    <property type="molecule type" value="Genomic_DNA"/>
</dbReference>
<feature type="domain" description="Beta-lactamase-related" evidence="3">
    <location>
        <begin position="24"/>
        <end position="335"/>
    </location>
</feature>
<reference evidence="4 5" key="1">
    <citation type="submission" date="2018-07" db="EMBL/GenBank/DDBJ databases">
        <title>Genomic Encyclopedia of Type Strains, Phase III (KMG-III): the genomes of soil and plant-associated and newly described type strains.</title>
        <authorList>
            <person name="Whitman W."/>
        </authorList>
    </citation>
    <scope>NUCLEOTIDE SEQUENCE [LARGE SCALE GENOMIC DNA]</scope>
    <source>
        <strain evidence="4 5">CECT 7287</strain>
    </source>
</reference>
<comment type="subcellular location">
    <subcellularLocation>
        <location evidence="1">Membrane</location>
    </subcellularLocation>
</comment>
<evidence type="ECO:0000313" key="5">
    <source>
        <dbReference type="Proteomes" id="UP000256977"/>
    </source>
</evidence>
<evidence type="ECO:0000259" key="3">
    <source>
        <dbReference type="Pfam" id="PF00144"/>
    </source>
</evidence>
<dbReference type="AlphaFoldDB" id="A0A3D9JMN3"/>
<evidence type="ECO:0000313" key="4">
    <source>
        <dbReference type="EMBL" id="RED75333.1"/>
    </source>
</evidence>
<organism evidence="4 5">
    <name type="scientific">Cohnella phaseoli</name>
    <dbReference type="NCBI Taxonomy" id="456490"/>
    <lineage>
        <taxon>Bacteria</taxon>
        <taxon>Bacillati</taxon>
        <taxon>Bacillota</taxon>
        <taxon>Bacilli</taxon>
        <taxon>Bacillales</taxon>
        <taxon>Paenibacillaceae</taxon>
        <taxon>Cohnella</taxon>
    </lineage>
</organism>
<dbReference type="InterPro" id="IPR012338">
    <property type="entry name" value="Beta-lactam/transpept-like"/>
</dbReference>
<dbReference type="GO" id="GO:0016020">
    <property type="term" value="C:membrane"/>
    <property type="evidence" value="ECO:0007669"/>
    <property type="project" value="UniProtKB-SubCell"/>
</dbReference>
<dbReference type="InterPro" id="IPR001466">
    <property type="entry name" value="Beta-lactam-related"/>
</dbReference>
<keyword evidence="2" id="KW-0472">Membrane</keyword>
<proteinExistence type="predicted"/>
<sequence>MSDTKIAADRVIRLFEVLHRKGLFSGGVLAGYNGQAIRTGVYGMADYRSDAHLTADSLYELASVTKPLTATAVQLLEQRKRLRYDDPLVRWLPALPYRDVTVRQALMHVSGLPDYMELLEQHGEPSSIATNEDVIRLLAERCPPPLFPAGERYEYSNTGYVCLASVIEAASGMAYAEFMRAHLFVPAGMKRSRIYNRRLKPEVIDDLAHGWIKEGAEWDRYRLPDELDALNFVVRLDGIQGDGTAHSTLHDLLAYDTALRDGKLLSSDSLLQATASFRLPDGSRTPCGFGWFLSTTPWGDLLLSHSGGWPGYWTRFVRTVADARVLIVLANVEEAETESVRAVLDEAERIWFGVYR</sequence>
<protein>
    <submittedName>
        <fullName evidence="4">CubicO group peptidase (Beta-lactamase class C family)</fullName>
    </submittedName>
</protein>
<dbReference type="Proteomes" id="UP000256977">
    <property type="component" value="Unassembled WGS sequence"/>
</dbReference>
<dbReference type="InterPro" id="IPR050491">
    <property type="entry name" value="AmpC-like"/>
</dbReference>
<comment type="caution">
    <text evidence="4">The sequence shown here is derived from an EMBL/GenBank/DDBJ whole genome shotgun (WGS) entry which is preliminary data.</text>
</comment>
<dbReference type="OrthoDB" id="9803467at2"/>